<protein>
    <recommendedName>
        <fullName evidence="4">Carboxypeptidase regulatory-like domain-containing protein</fullName>
    </recommendedName>
</protein>
<dbReference type="EMBL" id="NVQC01000040">
    <property type="protein sequence ID" value="PTL34868.1"/>
    <property type="molecule type" value="Genomic_DNA"/>
</dbReference>
<name>A0A2T4TUW4_9BACT</name>
<evidence type="ECO:0000313" key="2">
    <source>
        <dbReference type="EMBL" id="PTL34868.1"/>
    </source>
</evidence>
<keyword evidence="1" id="KW-0732">Signal</keyword>
<gene>
    <name evidence="2" type="ORF">CLG94_12820</name>
</gene>
<dbReference type="InterPro" id="IPR013784">
    <property type="entry name" value="Carb-bd-like_fold"/>
</dbReference>
<reference evidence="2 3" key="1">
    <citation type="submission" date="2017-09" db="EMBL/GenBank/DDBJ databases">
        <title>Bloom of a denitrifying methanotroph, Candidatus Methylomirabilis limnetica, in a deep stratified lake.</title>
        <authorList>
            <person name="Graf J.S."/>
            <person name="Marchant H.K."/>
            <person name="Tienken D."/>
            <person name="Hach P.F."/>
            <person name="Brand A."/>
            <person name="Schubert C.J."/>
            <person name="Kuypers M.M."/>
            <person name="Milucka J."/>
        </authorList>
    </citation>
    <scope>NUCLEOTIDE SEQUENCE [LARGE SCALE GENOMIC DNA]</scope>
    <source>
        <strain evidence="2 3">Zug</strain>
    </source>
</reference>
<keyword evidence="3" id="KW-1185">Reference proteome</keyword>
<organism evidence="2 3">
    <name type="scientific">Candidatus Methylomirabilis limnetica</name>
    <dbReference type="NCBI Taxonomy" id="2033718"/>
    <lineage>
        <taxon>Bacteria</taxon>
        <taxon>Candidatus Methylomirabilota</taxon>
        <taxon>Candidatus Methylomirabilia</taxon>
        <taxon>Candidatus Methylomirabilales</taxon>
        <taxon>Candidatus Methylomirabilaceae</taxon>
        <taxon>Candidatus Methylomirabilis</taxon>
    </lineage>
</organism>
<evidence type="ECO:0000256" key="1">
    <source>
        <dbReference type="SAM" id="SignalP"/>
    </source>
</evidence>
<evidence type="ECO:0000313" key="3">
    <source>
        <dbReference type="Proteomes" id="UP000241436"/>
    </source>
</evidence>
<dbReference type="Proteomes" id="UP000241436">
    <property type="component" value="Unassembled WGS sequence"/>
</dbReference>
<sequence>MLKMGWRKLRFTGAGIALTATLAFFGPIPADAGLISGRVNDTNGKFQAGGTFRVKDSAGKVVNDRVKTDERGGYSIFLPPGNYTVEFSDGRSAVIQSHSEPLQQNIYLK</sequence>
<feature type="signal peptide" evidence="1">
    <location>
        <begin position="1"/>
        <end position="32"/>
    </location>
</feature>
<comment type="caution">
    <text evidence="2">The sequence shown here is derived from an EMBL/GenBank/DDBJ whole genome shotgun (WGS) entry which is preliminary data.</text>
</comment>
<reference evidence="3" key="2">
    <citation type="journal article" date="2018" name="Environ. Microbiol.">
        <title>Bloom of a denitrifying methanotroph, 'Candidatus Methylomirabilis limnetica', in a deep stratified lake.</title>
        <authorList>
            <person name="Graf J.S."/>
            <person name="Mayr M.J."/>
            <person name="Marchant H.K."/>
            <person name="Tienken D."/>
            <person name="Hach P.F."/>
            <person name="Brand A."/>
            <person name="Schubert C.J."/>
            <person name="Kuypers M.M."/>
            <person name="Milucka J."/>
        </authorList>
    </citation>
    <scope>NUCLEOTIDE SEQUENCE [LARGE SCALE GENOMIC DNA]</scope>
    <source>
        <strain evidence="3">Zug</strain>
    </source>
</reference>
<dbReference type="OrthoDB" id="9803050at2"/>
<proteinExistence type="predicted"/>
<dbReference type="Gene3D" id="2.60.40.1120">
    <property type="entry name" value="Carboxypeptidase-like, regulatory domain"/>
    <property type="match status" value="1"/>
</dbReference>
<dbReference type="GO" id="GO:0030246">
    <property type="term" value="F:carbohydrate binding"/>
    <property type="evidence" value="ECO:0007669"/>
    <property type="project" value="InterPro"/>
</dbReference>
<dbReference type="Pfam" id="PF13620">
    <property type="entry name" value="CarboxypepD_reg"/>
    <property type="match status" value="1"/>
</dbReference>
<dbReference type="SUPFAM" id="SSF49452">
    <property type="entry name" value="Starch-binding domain-like"/>
    <property type="match status" value="1"/>
</dbReference>
<dbReference type="RefSeq" id="WP_107564082.1">
    <property type="nucleotide sequence ID" value="NZ_NVQC01000040.1"/>
</dbReference>
<dbReference type="AlphaFoldDB" id="A0A2T4TUW4"/>
<feature type="chain" id="PRO_5015582332" description="Carboxypeptidase regulatory-like domain-containing protein" evidence="1">
    <location>
        <begin position="33"/>
        <end position="109"/>
    </location>
</feature>
<accession>A0A2T4TUW4</accession>
<evidence type="ECO:0008006" key="4">
    <source>
        <dbReference type="Google" id="ProtNLM"/>
    </source>
</evidence>